<protein>
    <submittedName>
        <fullName evidence="2">Uncharacterized protein</fullName>
    </submittedName>
</protein>
<evidence type="ECO:0000256" key="1">
    <source>
        <dbReference type="SAM" id="MobiDB-lite"/>
    </source>
</evidence>
<evidence type="ECO:0000313" key="3">
    <source>
        <dbReference type="Proteomes" id="UP000037035"/>
    </source>
</evidence>
<feature type="region of interest" description="Disordered" evidence="1">
    <location>
        <begin position="12"/>
        <end position="31"/>
    </location>
</feature>
<dbReference type="Proteomes" id="UP000037035">
    <property type="component" value="Unassembled WGS sequence"/>
</dbReference>
<comment type="caution">
    <text evidence="2">The sequence shown here is derived from an EMBL/GenBank/DDBJ whole genome shotgun (WGS) entry which is preliminary data.</text>
</comment>
<proteinExistence type="predicted"/>
<evidence type="ECO:0000313" key="2">
    <source>
        <dbReference type="EMBL" id="KNZ63767.1"/>
    </source>
</evidence>
<accession>A0A0L6VT07</accession>
<feature type="non-terminal residue" evidence="2">
    <location>
        <position position="1"/>
    </location>
</feature>
<organism evidence="2 3">
    <name type="scientific">Puccinia sorghi</name>
    <dbReference type="NCBI Taxonomy" id="27349"/>
    <lineage>
        <taxon>Eukaryota</taxon>
        <taxon>Fungi</taxon>
        <taxon>Dikarya</taxon>
        <taxon>Basidiomycota</taxon>
        <taxon>Pucciniomycotina</taxon>
        <taxon>Pucciniomycetes</taxon>
        <taxon>Pucciniales</taxon>
        <taxon>Pucciniaceae</taxon>
        <taxon>Puccinia</taxon>
    </lineage>
</organism>
<keyword evidence="3" id="KW-1185">Reference proteome</keyword>
<reference evidence="2 3" key="1">
    <citation type="submission" date="2015-08" db="EMBL/GenBank/DDBJ databases">
        <title>Next Generation Sequencing and Analysis of the Genome of Puccinia sorghi L Schw, the Causal Agent of Maize Common Rust.</title>
        <authorList>
            <person name="Rochi L."/>
            <person name="Burguener G."/>
            <person name="Darino M."/>
            <person name="Turjanski A."/>
            <person name="Kreff E."/>
            <person name="Dieguez M.J."/>
            <person name="Sacco F."/>
        </authorList>
    </citation>
    <scope>NUCLEOTIDE SEQUENCE [LARGE SCALE GENOMIC DNA]</scope>
    <source>
        <strain evidence="2 3">RO10H11247</strain>
    </source>
</reference>
<sequence length="151" mass="17250">VIISFSCLLSSHNTPKSSSSVNNNLQKEDSDGFDCSPLVSNTEDKPKSTFRLPVSFSIFRSIQFANLKHSEISLTTFLTDIENELRRQNEIQTTSATQATALSVTPQTKHKTLNGPRPPRQRFVQFPTLSHQIHPRRLFGLTFLLWRWIHL</sequence>
<dbReference type="AlphaFoldDB" id="A0A0L6VT07"/>
<feature type="compositionally biased region" description="Polar residues" evidence="1">
    <location>
        <begin position="12"/>
        <end position="25"/>
    </location>
</feature>
<gene>
    <name evidence="2" type="ORF">VP01_1102g1</name>
</gene>
<dbReference type="EMBL" id="LAVV01001144">
    <property type="protein sequence ID" value="KNZ63767.1"/>
    <property type="molecule type" value="Genomic_DNA"/>
</dbReference>
<name>A0A0L6VT07_9BASI</name>
<dbReference type="VEuPathDB" id="FungiDB:VP01_1102g1"/>